<protein>
    <submittedName>
        <fullName evidence="2">Putative phage-associated protein</fullName>
    </submittedName>
</protein>
<evidence type="ECO:0000313" key="2">
    <source>
        <dbReference type="EMBL" id="SQB59987.1"/>
    </source>
</evidence>
<accession>A0A2X2Y8S3</accession>
<feature type="domain" description="Antitoxin SocA-like Panacea" evidence="1">
    <location>
        <begin position="28"/>
        <end position="118"/>
    </location>
</feature>
<dbReference type="EMBL" id="UAWG01000012">
    <property type="protein sequence ID" value="SQB59987.1"/>
    <property type="molecule type" value="Genomic_DNA"/>
</dbReference>
<reference evidence="2 3" key="1">
    <citation type="submission" date="2018-06" db="EMBL/GenBank/DDBJ databases">
        <authorList>
            <consortium name="Pathogen Informatics"/>
            <person name="Doyle S."/>
        </authorList>
    </citation>
    <scope>NUCLEOTIDE SEQUENCE [LARGE SCALE GENOMIC DNA]</scope>
    <source>
        <strain evidence="2 3">NCTC10719</strain>
    </source>
</reference>
<dbReference type="RefSeq" id="WP_004456747.1">
    <property type="nucleotide sequence ID" value="NZ_JAJCSL010000057.1"/>
</dbReference>
<gene>
    <name evidence="2" type="ORF">NCTC10719_01538</name>
</gene>
<organism evidence="2 3">
    <name type="scientific">Clostridium perfringens</name>
    <dbReference type="NCBI Taxonomy" id="1502"/>
    <lineage>
        <taxon>Bacteria</taxon>
        <taxon>Bacillati</taxon>
        <taxon>Bacillota</taxon>
        <taxon>Clostridia</taxon>
        <taxon>Eubacteriales</taxon>
        <taxon>Clostridiaceae</taxon>
        <taxon>Clostridium</taxon>
    </lineage>
</organism>
<dbReference type="Proteomes" id="UP000249986">
    <property type="component" value="Unassembled WGS sequence"/>
</dbReference>
<sequence>MVYNVKDIAAYIVDYSIENGCPVSNLKLQKILYYVQAYFLIKKNEPCFEEEIECWRHGPVVREVYSEYKKYFNDNIFMVEDYKEIEERDCNLINQVVDSYRKYSPWEMVDKTHQEDPWINDELSLRGIKRFFKDNEKRILG</sequence>
<name>A0A2X2Y8S3_CLOPF</name>
<dbReference type="Pfam" id="PF13274">
    <property type="entry name" value="SocA_Panacea"/>
    <property type="match status" value="1"/>
</dbReference>
<dbReference type="InterPro" id="IPR025272">
    <property type="entry name" value="SocA_Panacea"/>
</dbReference>
<dbReference type="AlphaFoldDB" id="A0A2X2Y8S3"/>
<evidence type="ECO:0000259" key="1">
    <source>
        <dbReference type="Pfam" id="PF13274"/>
    </source>
</evidence>
<evidence type="ECO:0000313" key="3">
    <source>
        <dbReference type="Proteomes" id="UP000249986"/>
    </source>
</evidence>
<proteinExistence type="predicted"/>